<dbReference type="Pfam" id="PF22769">
    <property type="entry name" value="DCD"/>
    <property type="match status" value="1"/>
</dbReference>
<keyword evidence="2" id="KW-0546">Nucleotide metabolism</keyword>
<dbReference type="EMBL" id="JYPD01000010">
    <property type="protein sequence ID" value="KXK10010.1"/>
    <property type="molecule type" value="Genomic_DNA"/>
</dbReference>
<dbReference type="GO" id="GO:0006229">
    <property type="term" value="P:dUTP biosynthetic process"/>
    <property type="evidence" value="ECO:0007669"/>
    <property type="project" value="InterPro"/>
</dbReference>
<dbReference type="PANTHER" id="PTHR42680">
    <property type="entry name" value="DCTP DEAMINASE"/>
    <property type="match status" value="1"/>
</dbReference>
<dbReference type="AlphaFoldDB" id="A0A136KKT9"/>
<dbReference type="InterPro" id="IPR011962">
    <property type="entry name" value="dCTP_deaminase"/>
</dbReference>
<dbReference type="InterPro" id="IPR036157">
    <property type="entry name" value="dUTPase-like_sf"/>
</dbReference>
<protein>
    <submittedName>
        <fullName evidence="3">Deoxycytidine triphosphate deaminase</fullName>
        <ecNumber evidence="3">3.5.4.13</ecNumber>
    </submittedName>
</protein>
<keyword evidence="1 3" id="KW-0378">Hydrolase</keyword>
<proteinExistence type="predicted"/>
<accession>A0A136KKT9</accession>
<reference evidence="3 4" key="1">
    <citation type="submission" date="2015-02" db="EMBL/GenBank/DDBJ databases">
        <title>Improved understanding of the partial-nitritation anammox process through 23 genomes representing the majority of the microbial community.</title>
        <authorList>
            <person name="Speth D.R."/>
            <person name="In T Zandt M."/>
            <person name="Guerrero Cruz S."/>
            <person name="Jetten M.S."/>
            <person name="Dutilh B.E."/>
        </authorList>
    </citation>
    <scope>NUCLEOTIDE SEQUENCE [LARGE SCALE GENOMIC DNA]</scope>
    <source>
        <strain evidence="3">OLB21</strain>
    </source>
</reference>
<dbReference type="GO" id="GO:0008829">
    <property type="term" value="F:dCTP deaminase activity"/>
    <property type="evidence" value="ECO:0007669"/>
    <property type="project" value="UniProtKB-EC"/>
</dbReference>
<dbReference type="SUPFAM" id="SSF51283">
    <property type="entry name" value="dUTPase-like"/>
    <property type="match status" value="1"/>
</dbReference>
<name>A0A136KKT9_9BACT</name>
<dbReference type="PANTHER" id="PTHR42680:SF3">
    <property type="entry name" value="DCTP DEAMINASE"/>
    <property type="match status" value="1"/>
</dbReference>
<dbReference type="NCBIfam" id="TIGR02274">
    <property type="entry name" value="dCTP_deam"/>
    <property type="match status" value="1"/>
</dbReference>
<dbReference type="Proteomes" id="UP000070449">
    <property type="component" value="Unassembled WGS sequence"/>
</dbReference>
<evidence type="ECO:0000256" key="1">
    <source>
        <dbReference type="ARBA" id="ARBA00022801"/>
    </source>
</evidence>
<dbReference type="CDD" id="cd07557">
    <property type="entry name" value="trimeric_dUTPase"/>
    <property type="match status" value="1"/>
</dbReference>
<evidence type="ECO:0000256" key="2">
    <source>
        <dbReference type="ARBA" id="ARBA00023080"/>
    </source>
</evidence>
<dbReference type="STRING" id="1617427.UZ20_WS6002000091"/>
<evidence type="ECO:0000313" key="4">
    <source>
        <dbReference type="Proteomes" id="UP000070449"/>
    </source>
</evidence>
<evidence type="ECO:0000313" key="3">
    <source>
        <dbReference type="EMBL" id="KXK10010.1"/>
    </source>
</evidence>
<gene>
    <name evidence="3" type="primary">dcd</name>
    <name evidence="3" type="ORF">UZ20_WS6002000091</name>
</gene>
<organism evidence="3 4">
    <name type="scientific">candidate division WS6 bacterium OLB21</name>
    <dbReference type="NCBI Taxonomy" id="1617427"/>
    <lineage>
        <taxon>Bacteria</taxon>
        <taxon>Candidatus Dojkabacteria</taxon>
    </lineage>
</organism>
<comment type="caution">
    <text evidence="3">The sequence shown here is derived from an EMBL/GenBank/DDBJ whole genome shotgun (WGS) entry which is preliminary data.</text>
</comment>
<dbReference type="Gene3D" id="2.70.40.10">
    <property type="match status" value="1"/>
</dbReference>
<sequence length="220" mass="24701">MILSKTDILSRLKEGEITFSPALDGFQLQPHAVDLRLGTEFHIPKTWEITKYGRQAISIDPLDSQKKKNFEKVELKMGQFFELLPKEAVIGTTYEQIGLHAKDIMCVLYPRSSINRRGLSVALSGIVDVGYTGHLMIPIVNNTDQQIIRIYPGERVCQLVFHEISSSLTTEEALLHGLTQPKYNKAVKGFIAGKSDGRAEIDLIKAGKITLLKKKFSIKY</sequence>
<dbReference type="EC" id="3.5.4.13" evidence="3"/>
<dbReference type="InterPro" id="IPR033704">
    <property type="entry name" value="dUTPase_trimeric"/>
</dbReference>